<keyword evidence="2" id="KW-1185">Reference proteome</keyword>
<dbReference type="HOGENOM" id="CLU_010686_11_2_9"/>
<sequence length="133" mass="15281">MLGDKSNYQAQLQLNIAAVIRTSQATAIDSIDEKLMALQQELIQKANSKEDYDEIADEIFRLRELRQKTTVDTAARDEQIKRINDLQDYISQQTALLTEFDEALVQRWIKQITIWDDHITVELKSGVSIDVDA</sequence>
<name>C4Z2G8_LACE2</name>
<dbReference type="STRING" id="515620.EUBELI_01551"/>
<dbReference type="KEGG" id="eel:EUBELI_01551"/>
<accession>C4Z2G8</accession>
<protein>
    <submittedName>
        <fullName evidence="1">Uncharacterized protein</fullName>
    </submittedName>
</protein>
<dbReference type="EMBL" id="CP001104">
    <property type="protein sequence ID" value="ACR72543.1"/>
    <property type="molecule type" value="Genomic_DNA"/>
</dbReference>
<dbReference type="eggNOG" id="COG1961">
    <property type="taxonomic scope" value="Bacteria"/>
</dbReference>
<reference evidence="1 2" key="1">
    <citation type="journal article" date="2009" name="Proc. Natl. Acad. Sci. U.S.A.">
        <title>Characterizing a model human gut microbiota composed of members of its two dominant bacterial phyla.</title>
        <authorList>
            <person name="Mahowald M.A."/>
            <person name="Rey F.E."/>
            <person name="Seedorf H."/>
            <person name="Turnbaugh P.J."/>
            <person name="Fulton R.S."/>
            <person name="Wollam A."/>
            <person name="Shah N."/>
            <person name="Wang C."/>
            <person name="Magrini V."/>
            <person name="Wilson R.K."/>
            <person name="Cantarel B.L."/>
            <person name="Coutinho P.M."/>
            <person name="Henrissat B."/>
            <person name="Crock L.W."/>
            <person name="Russell A."/>
            <person name="Verberkmoes N.C."/>
            <person name="Hettich R.L."/>
            <person name="Gordon J.I."/>
        </authorList>
    </citation>
    <scope>NUCLEOTIDE SEQUENCE [LARGE SCALE GENOMIC DNA]</scope>
    <source>
        <strain evidence="2">ATCC 27750 / DSM 3376 / VPI C15-48 / C15-B4</strain>
    </source>
</reference>
<gene>
    <name evidence="1" type="ordered locus">EUBELI_01551</name>
</gene>
<evidence type="ECO:0000313" key="1">
    <source>
        <dbReference type="EMBL" id="ACR72543.1"/>
    </source>
</evidence>
<dbReference type="Proteomes" id="UP000001476">
    <property type="component" value="Chromosome"/>
</dbReference>
<evidence type="ECO:0000313" key="2">
    <source>
        <dbReference type="Proteomes" id="UP000001476"/>
    </source>
</evidence>
<proteinExistence type="predicted"/>
<organism evidence="1 2">
    <name type="scientific">Lachnospira eligens (strain ATCC 27750 / DSM 3376 / VPI C15-48 / C15-B4)</name>
    <name type="common">Eubacterium eligens</name>
    <dbReference type="NCBI Taxonomy" id="515620"/>
    <lineage>
        <taxon>Bacteria</taxon>
        <taxon>Bacillati</taxon>
        <taxon>Bacillota</taxon>
        <taxon>Clostridia</taxon>
        <taxon>Lachnospirales</taxon>
        <taxon>Lachnospiraceae</taxon>
        <taxon>Lachnospira</taxon>
    </lineage>
</organism>
<dbReference type="AlphaFoldDB" id="C4Z2G8"/>